<comment type="caution">
    <text evidence="1">The sequence shown here is derived from an EMBL/GenBank/DDBJ whole genome shotgun (WGS) entry which is preliminary data.</text>
</comment>
<organism evidence="1 2">
    <name type="scientific">Operophtera brumata</name>
    <name type="common">Winter moth</name>
    <name type="synonym">Phalaena brumata</name>
    <dbReference type="NCBI Taxonomy" id="104452"/>
    <lineage>
        <taxon>Eukaryota</taxon>
        <taxon>Metazoa</taxon>
        <taxon>Ecdysozoa</taxon>
        <taxon>Arthropoda</taxon>
        <taxon>Hexapoda</taxon>
        <taxon>Insecta</taxon>
        <taxon>Pterygota</taxon>
        <taxon>Neoptera</taxon>
        <taxon>Endopterygota</taxon>
        <taxon>Lepidoptera</taxon>
        <taxon>Glossata</taxon>
        <taxon>Ditrysia</taxon>
        <taxon>Geometroidea</taxon>
        <taxon>Geometridae</taxon>
        <taxon>Larentiinae</taxon>
        <taxon>Operophtera</taxon>
    </lineage>
</organism>
<sequence length="86" mass="10057">MAMAEKKNEYPPGVEANRRLLPFETWEEYLDSLIEMSDLRNLRKIVLPTVTPYVMVSEGTDLEDPFNRELAVRERANRVGILQVYQ</sequence>
<name>A0A0L7KND9_OPEBR</name>
<proteinExistence type="predicted"/>
<keyword evidence="2" id="KW-1185">Reference proteome</keyword>
<protein>
    <submittedName>
        <fullName evidence="1">Uncharacterized protein</fullName>
    </submittedName>
</protein>
<reference evidence="1 2" key="1">
    <citation type="journal article" date="2015" name="Genome Biol. Evol.">
        <title>The genome of winter moth (Operophtera brumata) provides a genomic perspective on sexual dimorphism and phenology.</title>
        <authorList>
            <person name="Derks M.F."/>
            <person name="Smit S."/>
            <person name="Salis L."/>
            <person name="Schijlen E."/>
            <person name="Bossers A."/>
            <person name="Mateman C."/>
            <person name="Pijl A.S."/>
            <person name="de Ridder D."/>
            <person name="Groenen M.A."/>
            <person name="Visser M.E."/>
            <person name="Megens H.J."/>
        </authorList>
    </citation>
    <scope>NUCLEOTIDE SEQUENCE [LARGE SCALE GENOMIC DNA]</scope>
    <source>
        <strain evidence="1">WM2013NL</strain>
        <tissue evidence="1">Head and thorax</tissue>
    </source>
</reference>
<evidence type="ECO:0000313" key="2">
    <source>
        <dbReference type="Proteomes" id="UP000037510"/>
    </source>
</evidence>
<gene>
    <name evidence="1" type="ORF">OBRU01_23678</name>
</gene>
<dbReference type="EMBL" id="JTDY01008038">
    <property type="protein sequence ID" value="KOB64787.1"/>
    <property type="molecule type" value="Genomic_DNA"/>
</dbReference>
<feature type="non-terminal residue" evidence="1">
    <location>
        <position position="1"/>
    </location>
</feature>
<dbReference type="Proteomes" id="UP000037510">
    <property type="component" value="Unassembled WGS sequence"/>
</dbReference>
<feature type="non-terminal residue" evidence="1">
    <location>
        <position position="86"/>
    </location>
</feature>
<accession>A0A0L7KND9</accession>
<evidence type="ECO:0000313" key="1">
    <source>
        <dbReference type="EMBL" id="KOB64787.1"/>
    </source>
</evidence>
<dbReference type="AlphaFoldDB" id="A0A0L7KND9"/>